<gene>
    <name evidence="15" type="ORF">ANCCAN_05830</name>
</gene>
<keyword evidence="5 13" id="KW-0812">Transmembrane</keyword>
<keyword evidence="10" id="KW-0325">Glycoprotein</keyword>
<evidence type="ECO:0000256" key="11">
    <source>
        <dbReference type="ARBA" id="ARBA00023201"/>
    </source>
</evidence>
<evidence type="ECO:0000256" key="5">
    <source>
        <dbReference type="ARBA" id="ARBA00022692"/>
    </source>
</evidence>
<dbReference type="GO" id="GO:0016020">
    <property type="term" value="C:membrane"/>
    <property type="evidence" value="ECO:0007669"/>
    <property type="project" value="UniProtKB-SubCell"/>
</dbReference>
<evidence type="ECO:0000256" key="12">
    <source>
        <dbReference type="ARBA" id="ARBA00023303"/>
    </source>
</evidence>
<dbReference type="GO" id="GO:0005272">
    <property type="term" value="F:sodium channel activity"/>
    <property type="evidence" value="ECO:0007669"/>
    <property type="project" value="UniProtKB-KW"/>
</dbReference>
<evidence type="ECO:0000256" key="13">
    <source>
        <dbReference type="RuleBase" id="RU000679"/>
    </source>
</evidence>
<dbReference type="PROSITE" id="PS51257">
    <property type="entry name" value="PROKAR_LIPOPROTEIN"/>
    <property type="match status" value="1"/>
</dbReference>
<feature type="transmembrane region" description="Helical" evidence="14">
    <location>
        <begin position="6"/>
        <end position="32"/>
    </location>
</feature>
<sequence length="369" mass="42733">MSLKKIFSILVLLFLIISCTILFVLQSLYFIFRTASSTEKELMKSVDGSPLTIPALVICNRMPFSQDGVNSVNGNLRQDPAMRYLLEWTNPSLREDADYVTMSQSYMNQGQTILFQYLPQNIRNHSINQMEYECQSVINSCSYQGVFIQAYDCCKNILYHVPTTHGLCWVYHDRSMLQNSSSPLKQFTITFQMSRNSWYSQQTTPIHPGVDIFLRENTDDVVSLVHQLENPIRLLDKKGIRLRMRKEKKADTRRSHCGQTLGEAVSADTNALENNRTNFLLCTIMVSIHYCECHPLIAEMIPLDIRNYRFEFRFLFRDFSVRVNSTQVCTVEQYEACSRRYIDVTRPSAWTDAIPSDLPGAEEILECRR</sequence>
<dbReference type="EMBL" id="JOJR01000051">
    <property type="protein sequence ID" value="RCN48145.1"/>
    <property type="molecule type" value="Genomic_DNA"/>
</dbReference>
<keyword evidence="11 13" id="KW-0739">Sodium transport</keyword>
<organism evidence="15 16">
    <name type="scientific">Ancylostoma caninum</name>
    <name type="common">Dog hookworm</name>
    <dbReference type="NCBI Taxonomy" id="29170"/>
    <lineage>
        <taxon>Eukaryota</taxon>
        <taxon>Metazoa</taxon>
        <taxon>Ecdysozoa</taxon>
        <taxon>Nematoda</taxon>
        <taxon>Chromadorea</taxon>
        <taxon>Rhabditida</taxon>
        <taxon>Rhabditina</taxon>
        <taxon>Rhabditomorpha</taxon>
        <taxon>Strongyloidea</taxon>
        <taxon>Ancylostomatidae</taxon>
        <taxon>Ancylostomatinae</taxon>
        <taxon>Ancylostoma</taxon>
    </lineage>
</organism>
<dbReference type="InterPro" id="IPR001873">
    <property type="entry name" value="ENaC"/>
</dbReference>
<keyword evidence="16" id="KW-1185">Reference proteome</keyword>
<comment type="subcellular location">
    <subcellularLocation>
        <location evidence="1">Membrane</location>
        <topology evidence="1">Multi-pass membrane protein</topology>
    </subcellularLocation>
</comment>
<evidence type="ECO:0008006" key="17">
    <source>
        <dbReference type="Google" id="ProtNLM"/>
    </source>
</evidence>
<comment type="caution">
    <text evidence="15">The sequence shown here is derived from an EMBL/GenBank/DDBJ whole genome shotgun (WGS) entry which is preliminary data.</text>
</comment>
<evidence type="ECO:0000256" key="10">
    <source>
        <dbReference type="ARBA" id="ARBA00023180"/>
    </source>
</evidence>
<dbReference type="OrthoDB" id="5820377at2759"/>
<evidence type="ECO:0000256" key="14">
    <source>
        <dbReference type="SAM" id="Phobius"/>
    </source>
</evidence>
<keyword evidence="9 14" id="KW-0472">Membrane</keyword>
<keyword evidence="12 13" id="KW-0407">Ion channel</keyword>
<dbReference type="Gene3D" id="2.60.470.10">
    <property type="entry name" value="Acid-sensing ion channels like domains"/>
    <property type="match status" value="1"/>
</dbReference>
<evidence type="ECO:0000256" key="1">
    <source>
        <dbReference type="ARBA" id="ARBA00004141"/>
    </source>
</evidence>
<protein>
    <recommendedName>
        <fullName evidence="17">Amiloride-sensitive sodium channel</fullName>
    </recommendedName>
</protein>
<proteinExistence type="inferred from homology"/>
<evidence type="ECO:0000256" key="7">
    <source>
        <dbReference type="ARBA" id="ARBA00023053"/>
    </source>
</evidence>
<keyword evidence="6 14" id="KW-1133">Transmembrane helix</keyword>
<comment type="similarity">
    <text evidence="2 13">Belongs to the amiloride-sensitive sodium channel (TC 1.A.6) family.</text>
</comment>
<dbReference type="Pfam" id="PF00858">
    <property type="entry name" value="ASC"/>
    <property type="match status" value="1"/>
</dbReference>
<evidence type="ECO:0000256" key="4">
    <source>
        <dbReference type="ARBA" id="ARBA00022461"/>
    </source>
</evidence>
<evidence type="ECO:0000256" key="6">
    <source>
        <dbReference type="ARBA" id="ARBA00022989"/>
    </source>
</evidence>
<reference evidence="15 16" key="1">
    <citation type="submission" date="2014-10" db="EMBL/GenBank/DDBJ databases">
        <title>Draft genome of the hookworm Ancylostoma caninum.</title>
        <authorList>
            <person name="Mitreva M."/>
        </authorList>
    </citation>
    <scope>NUCLEOTIDE SEQUENCE [LARGE SCALE GENOMIC DNA]</scope>
    <source>
        <strain evidence="15 16">Baltimore</strain>
    </source>
</reference>
<dbReference type="Proteomes" id="UP000252519">
    <property type="component" value="Unassembled WGS sequence"/>
</dbReference>
<dbReference type="AlphaFoldDB" id="A0A368GYQ4"/>
<accession>A0A368GYQ4</accession>
<name>A0A368GYQ4_ANCCA</name>
<keyword evidence="3 13" id="KW-0813">Transport</keyword>
<keyword evidence="7" id="KW-0915">Sodium</keyword>
<keyword evidence="4 13" id="KW-0894">Sodium channel</keyword>
<evidence type="ECO:0000256" key="9">
    <source>
        <dbReference type="ARBA" id="ARBA00023136"/>
    </source>
</evidence>
<evidence type="ECO:0000313" key="15">
    <source>
        <dbReference type="EMBL" id="RCN48145.1"/>
    </source>
</evidence>
<keyword evidence="8 13" id="KW-0406">Ion transport</keyword>
<evidence type="ECO:0000256" key="8">
    <source>
        <dbReference type="ARBA" id="ARBA00023065"/>
    </source>
</evidence>
<evidence type="ECO:0000256" key="3">
    <source>
        <dbReference type="ARBA" id="ARBA00022448"/>
    </source>
</evidence>
<evidence type="ECO:0000256" key="2">
    <source>
        <dbReference type="ARBA" id="ARBA00007193"/>
    </source>
</evidence>
<evidence type="ECO:0000313" key="16">
    <source>
        <dbReference type="Proteomes" id="UP000252519"/>
    </source>
</evidence>